<dbReference type="PANTHER" id="PTHR43242:SF1">
    <property type="entry name" value="NAD(P)-BINDING ROSSMANN-FOLD SUPERFAMILY PROTEIN"/>
    <property type="match status" value="1"/>
</dbReference>
<dbReference type="InterPro" id="IPR029903">
    <property type="entry name" value="RmlD-like-bd"/>
</dbReference>
<dbReference type="RefSeq" id="XP_056855335.1">
    <property type="nucleotide sequence ID" value="XM_056999355.1"/>
</dbReference>
<evidence type="ECO:0000313" key="2">
    <source>
        <dbReference type="Proteomes" id="UP000504610"/>
    </source>
</evidence>
<dbReference type="Gene3D" id="3.40.50.720">
    <property type="entry name" value="NAD(P)-binding Rossmann-like Domain"/>
    <property type="match status" value="1"/>
</dbReference>
<dbReference type="GeneID" id="108823966"/>
<dbReference type="AlphaFoldDB" id="A0A9W3CUN1"/>
<name>A0A9W3CUN1_RAPSA</name>
<proteinExistence type="predicted"/>
<dbReference type="PANTHER" id="PTHR43242">
    <property type="entry name" value="NAD(P)-BINDING ROSSMANN-FOLD SUPERFAMILY PROTEIN"/>
    <property type="match status" value="1"/>
</dbReference>
<dbReference type="Proteomes" id="UP000504610">
    <property type="component" value="Chromosome 2"/>
</dbReference>
<sequence length="333" mass="36904">MEKKTKVVIVGGTGYLGQHLLQAFPGDRYDVAFTHHSCPLPPLLLDAFPHFPSFHVDLKTGLGFNSISHHFGQPDVVVNCAALSVPRVCEQDPDSATSINVPSSLVNWLSSSFQTKDKTLLIHLSTDQGVKSFYKEEDETLAVNVYGKSKVAAELLIRDKCHNFAILRSSIIFGPHTLSPLPKNLPVQWMDSVLQKGDTVDFFHDEYRCPIYVKDLVSIILMLIDRWVLSGRFFLSGRCLLSDDKQMRLVLNAGGPDRLSRVQMAEVVAQVRGHDLSLIKHVSASSVDRGVVSPADISMDITKLIQTLDISPTSFKDGVRLTLQSESRSHILS</sequence>
<dbReference type="CDD" id="cd05254">
    <property type="entry name" value="dTDP_HR_like_SDR_e"/>
    <property type="match status" value="1"/>
</dbReference>
<protein>
    <submittedName>
        <fullName evidence="3">Uncharacterized protein LOC108823966 isoform X2</fullName>
    </submittedName>
</protein>
<reference evidence="2" key="1">
    <citation type="journal article" date="2019" name="Database">
        <title>The radish genome database (RadishGD): an integrated information resource for radish genomics.</title>
        <authorList>
            <person name="Yu H.J."/>
            <person name="Baek S."/>
            <person name="Lee Y.J."/>
            <person name="Cho A."/>
            <person name="Mun J.H."/>
        </authorList>
    </citation>
    <scope>NUCLEOTIDE SEQUENCE [LARGE SCALE GENOMIC DNA]</scope>
    <source>
        <strain evidence="2">cv. WK10039</strain>
    </source>
</reference>
<feature type="domain" description="RmlD-like substrate binding" evidence="1">
    <location>
        <begin position="6"/>
        <end position="325"/>
    </location>
</feature>
<gene>
    <name evidence="3" type="primary">LOC108823966</name>
</gene>
<evidence type="ECO:0000259" key="1">
    <source>
        <dbReference type="Pfam" id="PF04321"/>
    </source>
</evidence>
<dbReference type="SUPFAM" id="SSF51735">
    <property type="entry name" value="NAD(P)-binding Rossmann-fold domains"/>
    <property type="match status" value="1"/>
</dbReference>
<accession>A0A9W3CUN1</accession>
<keyword evidence="2" id="KW-1185">Reference proteome</keyword>
<dbReference type="InterPro" id="IPR036291">
    <property type="entry name" value="NAD(P)-bd_dom_sf"/>
</dbReference>
<evidence type="ECO:0000313" key="3">
    <source>
        <dbReference type="RefSeq" id="XP_056855335.1"/>
    </source>
</evidence>
<organism evidence="2 3">
    <name type="scientific">Raphanus sativus</name>
    <name type="common">Radish</name>
    <name type="synonym">Raphanus raphanistrum var. sativus</name>
    <dbReference type="NCBI Taxonomy" id="3726"/>
    <lineage>
        <taxon>Eukaryota</taxon>
        <taxon>Viridiplantae</taxon>
        <taxon>Streptophyta</taxon>
        <taxon>Embryophyta</taxon>
        <taxon>Tracheophyta</taxon>
        <taxon>Spermatophyta</taxon>
        <taxon>Magnoliopsida</taxon>
        <taxon>eudicotyledons</taxon>
        <taxon>Gunneridae</taxon>
        <taxon>Pentapetalae</taxon>
        <taxon>rosids</taxon>
        <taxon>malvids</taxon>
        <taxon>Brassicales</taxon>
        <taxon>Brassicaceae</taxon>
        <taxon>Brassiceae</taxon>
        <taxon>Raphanus</taxon>
    </lineage>
</organism>
<reference evidence="3" key="2">
    <citation type="submission" date="2025-08" db="UniProtKB">
        <authorList>
            <consortium name="RefSeq"/>
        </authorList>
    </citation>
    <scope>IDENTIFICATION</scope>
    <source>
        <tissue evidence="3">Leaf</tissue>
    </source>
</reference>
<dbReference type="Pfam" id="PF04321">
    <property type="entry name" value="RmlD_sub_bind"/>
    <property type="match status" value="1"/>
</dbReference>